<feature type="region of interest" description="Disordered" evidence="2">
    <location>
        <begin position="435"/>
        <end position="461"/>
    </location>
</feature>
<feature type="region of interest" description="Disordered" evidence="2">
    <location>
        <begin position="76"/>
        <end position="108"/>
    </location>
</feature>
<dbReference type="EMBL" id="JAPFFF010000021">
    <property type="protein sequence ID" value="KAK8854018.1"/>
    <property type="molecule type" value="Genomic_DNA"/>
</dbReference>
<feature type="compositionally biased region" description="Basic and acidic residues" evidence="2">
    <location>
        <begin position="669"/>
        <end position="681"/>
    </location>
</feature>
<keyword evidence="1" id="KW-0175">Coiled coil</keyword>
<feature type="compositionally biased region" description="Polar residues" evidence="2">
    <location>
        <begin position="521"/>
        <end position="537"/>
    </location>
</feature>
<feature type="coiled-coil region" evidence="1">
    <location>
        <begin position="310"/>
        <end position="360"/>
    </location>
</feature>
<organism evidence="3 4">
    <name type="scientific">Tritrichomonas musculus</name>
    <dbReference type="NCBI Taxonomy" id="1915356"/>
    <lineage>
        <taxon>Eukaryota</taxon>
        <taxon>Metamonada</taxon>
        <taxon>Parabasalia</taxon>
        <taxon>Tritrichomonadida</taxon>
        <taxon>Tritrichomonadidae</taxon>
        <taxon>Tritrichomonas</taxon>
    </lineage>
</organism>
<protein>
    <submittedName>
        <fullName evidence="3">Uncharacterized protein</fullName>
    </submittedName>
</protein>
<gene>
    <name evidence="3" type="ORF">M9Y10_016567</name>
</gene>
<feature type="compositionally biased region" description="Low complexity" evidence="2">
    <location>
        <begin position="87"/>
        <end position="102"/>
    </location>
</feature>
<feature type="compositionally biased region" description="Polar residues" evidence="2">
    <location>
        <begin position="435"/>
        <end position="445"/>
    </location>
</feature>
<reference evidence="3 4" key="1">
    <citation type="submission" date="2024-04" db="EMBL/GenBank/DDBJ databases">
        <title>Tritrichomonas musculus Genome.</title>
        <authorList>
            <person name="Alves-Ferreira E."/>
            <person name="Grigg M."/>
            <person name="Lorenzi H."/>
            <person name="Galac M."/>
        </authorList>
    </citation>
    <scope>NUCLEOTIDE SEQUENCE [LARGE SCALE GENOMIC DNA]</scope>
    <source>
        <strain evidence="3 4">EAF2021</strain>
    </source>
</reference>
<sequence>MLSASYMTSRTEDTVDQTSLQLMVDDLLCGKAVSSIDKKYHPLLVPYLQKAKNDAISKDNQGLEIKINRIVNQLTLSSPKQKKTPNKKQQSPKLSKTTPTSSFKAPVQKDYSEYDNEVNQLMTHKKSFQDIESKNFTPIKICIQQHRDEASKSQDYSEAKKYHTEYLSLNSYIKSLPKPKRHYGDEEYIDKLKYKYCEALQYYQDLEEKLNNEYDDLSKSEQEVTMKTLSTIKEENDEFKQKEVDIQNCKDFRPSSNLMNLKRSERKCAKLFMYDDAESRMKYSIELENREKNIYVHKKHYELLEKKIRVERERQKQNELTEDKNATRNELFQIKQKRKLRIAQAEIDAIKQKIEELGDHIPDETEMIIYSAQIRNNMSNRTKTSIKYNDSDRYASDANNQELTAQGDDSFADSSFSQHSSQQNIKTIKKVSINPNVSSDDSTAINLDEDHSPRFPRSTNSSFIARVGTPISRSIADLTLTRRTKSNDNENQQNNIIRDKSIEYDFVFEENEEEEKERTISSENLTKKGQITKGQKSNIQKIKEGTINNKNLLLNNNDDDSIFLSDSTESELRSEETEKRKRNSLSYKKYLTPDPEVKKTREKLEYGKFLRSPKPKTAVVISDHSYSSTSNNNTPVKAESTATEIIYSSIIESSASKEPSEYSKYYYSTERESEAKNQKLLDEDDEEEEYQYQYEYESVAEEENVNEEYSYNYITEDEIESYG</sequence>
<proteinExistence type="predicted"/>
<evidence type="ECO:0000256" key="1">
    <source>
        <dbReference type="SAM" id="Coils"/>
    </source>
</evidence>
<dbReference type="Proteomes" id="UP001470230">
    <property type="component" value="Unassembled WGS sequence"/>
</dbReference>
<keyword evidence="4" id="KW-1185">Reference proteome</keyword>
<evidence type="ECO:0000256" key="2">
    <source>
        <dbReference type="SAM" id="MobiDB-lite"/>
    </source>
</evidence>
<evidence type="ECO:0000313" key="3">
    <source>
        <dbReference type="EMBL" id="KAK8854018.1"/>
    </source>
</evidence>
<feature type="region of interest" description="Disordered" evidence="2">
    <location>
        <begin position="513"/>
        <end position="537"/>
    </location>
</feature>
<accession>A0ABR2HXC2</accession>
<feature type="compositionally biased region" description="Low complexity" evidence="2">
    <location>
        <begin position="658"/>
        <end position="668"/>
    </location>
</feature>
<name>A0ABR2HXC2_9EUKA</name>
<comment type="caution">
    <text evidence="3">The sequence shown here is derived from an EMBL/GenBank/DDBJ whole genome shotgun (WGS) entry which is preliminary data.</text>
</comment>
<feature type="region of interest" description="Disordered" evidence="2">
    <location>
        <begin position="658"/>
        <end position="691"/>
    </location>
</feature>
<evidence type="ECO:0000313" key="4">
    <source>
        <dbReference type="Proteomes" id="UP001470230"/>
    </source>
</evidence>